<accession>A0A9Q6A6B4</accession>
<feature type="transmembrane region" description="Helical" evidence="1">
    <location>
        <begin position="7"/>
        <end position="30"/>
    </location>
</feature>
<dbReference type="EMBL" id="PGUV01000015">
    <property type="protein sequence ID" value="PLS05164.1"/>
    <property type="molecule type" value="Genomic_DNA"/>
</dbReference>
<comment type="caution">
    <text evidence="2">The sequence shown here is derived from an EMBL/GenBank/DDBJ whole genome shotgun (WGS) entry which is preliminary data.</text>
</comment>
<evidence type="ECO:0008006" key="4">
    <source>
        <dbReference type="Google" id="ProtNLM"/>
    </source>
</evidence>
<proteinExistence type="predicted"/>
<reference evidence="2 3" key="1">
    <citation type="submission" date="2017-12" db="EMBL/GenBank/DDBJ databases">
        <title>Comparative Functional Genomics of Dry Heat Resistant strains isolated from the Viking Spacecraft.</title>
        <authorList>
            <person name="Seuylemezian A."/>
            <person name="Cooper K."/>
            <person name="Vaishampayan P."/>
        </authorList>
    </citation>
    <scope>NUCLEOTIDE SEQUENCE [LARGE SCALE GENOMIC DNA]</scope>
    <source>
        <strain evidence="2 3">V48-19</strain>
    </source>
</reference>
<evidence type="ECO:0000256" key="1">
    <source>
        <dbReference type="SAM" id="Phobius"/>
    </source>
</evidence>
<protein>
    <recommendedName>
        <fullName evidence="4">DUF4064 domain-containing protein</fullName>
    </recommendedName>
</protein>
<feature type="transmembrane region" description="Helical" evidence="1">
    <location>
        <begin position="50"/>
        <end position="69"/>
    </location>
</feature>
<organism evidence="2 3">
    <name type="scientific">Bacillus halotolerans</name>
    <dbReference type="NCBI Taxonomy" id="260554"/>
    <lineage>
        <taxon>Bacteria</taxon>
        <taxon>Bacillati</taxon>
        <taxon>Bacillota</taxon>
        <taxon>Bacilli</taxon>
        <taxon>Bacillales</taxon>
        <taxon>Bacillaceae</taxon>
        <taxon>Bacillus</taxon>
    </lineage>
</organism>
<dbReference type="RefSeq" id="WP_101861121.1">
    <property type="nucleotide sequence ID" value="NZ_CP054584.1"/>
</dbReference>
<evidence type="ECO:0000313" key="3">
    <source>
        <dbReference type="Proteomes" id="UP000234803"/>
    </source>
</evidence>
<name>A0A9Q6A6B4_9BACI</name>
<keyword evidence="1" id="KW-1133">Transmembrane helix</keyword>
<evidence type="ECO:0000313" key="2">
    <source>
        <dbReference type="EMBL" id="PLS05164.1"/>
    </source>
</evidence>
<sequence>MKRTIEFFLSLIGSLLGVVASILALGIAYLDLFFHLIRYFEMTSDLLVGAWVSLIFSCVGFTASIVVLFKPKLSSVLLFISGVGGLICIDWFYLIPAILMIIPGIMVFVRKGKMKTETI</sequence>
<gene>
    <name evidence="2" type="ORF">CUU63_17165</name>
</gene>
<feature type="transmembrane region" description="Helical" evidence="1">
    <location>
        <begin position="76"/>
        <end position="109"/>
    </location>
</feature>
<dbReference type="Proteomes" id="UP000234803">
    <property type="component" value="Unassembled WGS sequence"/>
</dbReference>
<keyword evidence="1" id="KW-0812">Transmembrane</keyword>
<keyword evidence="1" id="KW-0472">Membrane</keyword>
<dbReference type="AlphaFoldDB" id="A0A9Q6A6B4"/>